<dbReference type="AlphaFoldDB" id="A0A9R1CW77"/>
<dbReference type="RefSeq" id="WP_256031131.1">
    <property type="nucleotide sequence ID" value="NZ_JAHLKM010000043.1"/>
</dbReference>
<dbReference type="InterPro" id="IPR011089">
    <property type="entry name" value="GmrSD_C"/>
</dbReference>
<evidence type="ECO:0000313" key="3">
    <source>
        <dbReference type="EMBL" id="MCQ4334887.1"/>
    </source>
</evidence>
<proteinExistence type="predicted"/>
<keyword evidence="3" id="KW-0540">Nuclease</keyword>
<keyword evidence="4" id="KW-1185">Reference proteome</keyword>
<organism evidence="3 4">
    <name type="scientific">Natronomonas aquatica</name>
    <dbReference type="NCBI Taxonomy" id="2841590"/>
    <lineage>
        <taxon>Archaea</taxon>
        <taxon>Methanobacteriati</taxon>
        <taxon>Methanobacteriota</taxon>
        <taxon>Stenosarchaea group</taxon>
        <taxon>Halobacteria</taxon>
        <taxon>Halobacteriales</taxon>
        <taxon>Natronomonadaceae</taxon>
        <taxon>Natronomonas</taxon>
    </lineage>
</organism>
<sequence>MGYQSRTIKQVLPEINDSIFLPAIQREFVWDTEQIVQLFDSVLREYPIGSFIFWNLNSDFAESQIKYYFVRNHIEDSIYPDEFDNVHHRNPKVPEYEQVPDSVSLVVDGQQRLSSFYIGLQGTYVEKQKYRQRKNPAAWTRKQLYLNLLSDPSNQSEDHLKLRYEFQFKQPNPAQSSDKYWFRVGDILEIDTLEKAMTRANEIGDELDEISDAQEHYILKNLTTLYNAIHARDIINYYEEGKQDNERILDIFVRANEGGTQLSKSEILLSIATSYWASDEDNPIDAKEEINSFVSSLNQAYIDEGYDFGSDFVLKSLLVAADLSAEYRIRSFTHDNLSLMKEIWGEGEILDAIESAVSLISDFGLTGRSLTSRNALIPIVYYFYANGNPNLTTDSELGVRVRPRILQWLCSALLNSNFNSRPDQIIEDARDAIKQADNREFPLERIQRQIRTRGKAVGFSPEIVEDLFDETDYNSTKIYLLLSVLYYPEPALDDSYEVDHIFPRSLLEKDKLIKDYGFAPSKAERYESLRDHVANLQLINENQSKGDQPFDEWISTRSDRYYERHHIPQEERLYELENFPEFIQTREELLRDQITETFS</sequence>
<dbReference type="Proteomes" id="UP001139494">
    <property type="component" value="Unassembled WGS sequence"/>
</dbReference>
<evidence type="ECO:0000259" key="1">
    <source>
        <dbReference type="Pfam" id="PF03235"/>
    </source>
</evidence>
<reference evidence="3" key="1">
    <citation type="journal article" date="2023" name="Front. Microbiol.">
        <title>Genomic-based phylogenetic and metabolic analyses of the genus Natronomonas, and description of Natronomonas aquatica sp. nov.</title>
        <authorList>
            <person name="Garcia-Roldan A."/>
            <person name="Duran-Viseras A."/>
            <person name="de la Haba R.R."/>
            <person name="Corral P."/>
            <person name="Sanchez-Porro C."/>
            <person name="Ventosa A."/>
        </authorList>
    </citation>
    <scope>NUCLEOTIDE SEQUENCE</scope>
    <source>
        <strain evidence="3">F2-12</strain>
    </source>
</reference>
<protein>
    <submittedName>
        <fullName evidence="3">DUF262 domain-containing HNH endonuclease family protein</fullName>
    </submittedName>
</protein>
<keyword evidence="3" id="KW-0255">Endonuclease</keyword>
<name>A0A9R1CW77_9EURY</name>
<dbReference type="PANTHER" id="PTHR37292">
    <property type="entry name" value="VNG6097C"/>
    <property type="match status" value="1"/>
</dbReference>
<comment type="caution">
    <text evidence="3">The sequence shown here is derived from an EMBL/GenBank/DDBJ whole genome shotgun (WGS) entry which is preliminary data.</text>
</comment>
<feature type="domain" description="GmrSD restriction endonucleases N-terminal" evidence="1">
    <location>
        <begin position="9"/>
        <end position="270"/>
    </location>
</feature>
<gene>
    <name evidence="3" type="ORF">KM295_15635</name>
</gene>
<evidence type="ECO:0000313" key="4">
    <source>
        <dbReference type="Proteomes" id="UP001139494"/>
    </source>
</evidence>
<accession>A0A9R1CW77</accession>
<dbReference type="GO" id="GO:0004519">
    <property type="term" value="F:endonuclease activity"/>
    <property type="evidence" value="ECO:0007669"/>
    <property type="project" value="UniProtKB-KW"/>
</dbReference>
<evidence type="ECO:0000259" key="2">
    <source>
        <dbReference type="Pfam" id="PF07510"/>
    </source>
</evidence>
<dbReference type="PANTHER" id="PTHR37292:SF2">
    <property type="entry name" value="DUF262 DOMAIN-CONTAINING PROTEIN"/>
    <property type="match status" value="1"/>
</dbReference>
<dbReference type="Pfam" id="PF07510">
    <property type="entry name" value="GmrSD_C"/>
    <property type="match status" value="1"/>
</dbReference>
<feature type="domain" description="GmrSD restriction endonucleases C-terminal" evidence="2">
    <location>
        <begin position="469"/>
        <end position="590"/>
    </location>
</feature>
<dbReference type="Pfam" id="PF03235">
    <property type="entry name" value="GmrSD_N"/>
    <property type="match status" value="1"/>
</dbReference>
<keyword evidence="3" id="KW-0378">Hydrolase</keyword>
<dbReference type="InterPro" id="IPR004919">
    <property type="entry name" value="GmrSD_N"/>
</dbReference>
<dbReference type="EMBL" id="JAHLKM010000043">
    <property type="protein sequence ID" value="MCQ4334887.1"/>
    <property type="molecule type" value="Genomic_DNA"/>
</dbReference>